<accession>A0AAD7WXQ5</accession>
<proteinExistence type="predicted"/>
<keyword evidence="3" id="KW-1185">Reference proteome</keyword>
<evidence type="ECO:0000313" key="3">
    <source>
        <dbReference type="Proteomes" id="UP001221898"/>
    </source>
</evidence>
<evidence type="ECO:0000256" key="1">
    <source>
        <dbReference type="SAM" id="MobiDB-lite"/>
    </source>
</evidence>
<name>A0AAD7WXQ5_9TELE</name>
<dbReference type="Proteomes" id="UP001221898">
    <property type="component" value="Unassembled WGS sequence"/>
</dbReference>
<dbReference type="EMBL" id="JAINUG010000017">
    <property type="protein sequence ID" value="KAJ8412843.1"/>
    <property type="molecule type" value="Genomic_DNA"/>
</dbReference>
<comment type="caution">
    <text evidence="2">The sequence shown here is derived from an EMBL/GenBank/DDBJ whole genome shotgun (WGS) entry which is preliminary data.</text>
</comment>
<organism evidence="2 3">
    <name type="scientific">Aldrovandia affinis</name>
    <dbReference type="NCBI Taxonomy" id="143900"/>
    <lineage>
        <taxon>Eukaryota</taxon>
        <taxon>Metazoa</taxon>
        <taxon>Chordata</taxon>
        <taxon>Craniata</taxon>
        <taxon>Vertebrata</taxon>
        <taxon>Euteleostomi</taxon>
        <taxon>Actinopterygii</taxon>
        <taxon>Neopterygii</taxon>
        <taxon>Teleostei</taxon>
        <taxon>Notacanthiformes</taxon>
        <taxon>Halosauridae</taxon>
        <taxon>Aldrovandia</taxon>
    </lineage>
</organism>
<feature type="region of interest" description="Disordered" evidence="1">
    <location>
        <begin position="49"/>
        <end position="69"/>
    </location>
</feature>
<evidence type="ECO:0000313" key="2">
    <source>
        <dbReference type="EMBL" id="KAJ8412843.1"/>
    </source>
</evidence>
<gene>
    <name evidence="2" type="ORF">AAFF_G00104250</name>
</gene>
<reference evidence="2" key="1">
    <citation type="journal article" date="2023" name="Science">
        <title>Genome structures resolve the early diversification of teleost fishes.</title>
        <authorList>
            <person name="Parey E."/>
            <person name="Louis A."/>
            <person name="Montfort J."/>
            <person name="Bouchez O."/>
            <person name="Roques C."/>
            <person name="Iampietro C."/>
            <person name="Lluch J."/>
            <person name="Castinel A."/>
            <person name="Donnadieu C."/>
            <person name="Desvignes T."/>
            <person name="Floi Bucao C."/>
            <person name="Jouanno E."/>
            <person name="Wen M."/>
            <person name="Mejri S."/>
            <person name="Dirks R."/>
            <person name="Jansen H."/>
            <person name="Henkel C."/>
            <person name="Chen W.J."/>
            <person name="Zahm M."/>
            <person name="Cabau C."/>
            <person name="Klopp C."/>
            <person name="Thompson A.W."/>
            <person name="Robinson-Rechavi M."/>
            <person name="Braasch I."/>
            <person name="Lecointre G."/>
            <person name="Bobe J."/>
            <person name="Postlethwait J.H."/>
            <person name="Berthelot C."/>
            <person name="Roest Crollius H."/>
            <person name="Guiguen Y."/>
        </authorList>
    </citation>
    <scope>NUCLEOTIDE SEQUENCE</scope>
    <source>
        <strain evidence="2">NC1722</strain>
    </source>
</reference>
<protein>
    <submittedName>
        <fullName evidence="2">Uncharacterized protein</fullName>
    </submittedName>
</protein>
<dbReference type="AlphaFoldDB" id="A0AAD7WXQ5"/>
<feature type="compositionally biased region" description="Basic residues" evidence="1">
    <location>
        <begin position="58"/>
        <end position="69"/>
    </location>
</feature>
<sequence length="69" mass="7923">MFSKPTTALRFYQRNRSERSEVREVGFVPHSAGSANGLHLFKWPMSREGRAGSDLIGHRVRPKRSTRPQ</sequence>